<evidence type="ECO:0000256" key="1">
    <source>
        <dbReference type="SAM" id="MobiDB-lite"/>
    </source>
</evidence>
<comment type="caution">
    <text evidence="2">The sequence shown here is derived from an EMBL/GenBank/DDBJ whole genome shotgun (WGS) entry which is preliminary data.</text>
</comment>
<dbReference type="EMBL" id="BAABIA010000002">
    <property type="protein sequence ID" value="GAA5135090.1"/>
    <property type="molecule type" value="Genomic_DNA"/>
</dbReference>
<protein>
    <submittedName>
        <fullName evidence="2">Uncharacterized protein</fullName>
    </submittedName>
</protein>
<proteinExistence type="predicted"/>
<keyword evidence="3" id="KW-1185">Reference proteome</keyword>
<dbReference type="Proteomes" id="UP001499852">
    <property type="component" value="Unassembled WGS sequence"/>
</dbReference>
<name>A0ABP9NW33_9BACT</name>
<reference evidence="3" key="1">
    <citation type="journal article" date="2019" name="Int. J. Syst. Evol. Microbiol.">
        <title>The Global Catalogue of Microorganisms (GCM) 10K type strain sequencing project: providing services to taxonomists for standard genome sequencing and annotation.</title>
        <authorList>
            <consortium name="The Broad Institute Genomics Platform"/>
            <consortium name="The Broad Institute Genome Sequencing Center for Infectious Disease"/>
            <person name="Wu L."/>
            <person name="Ma J."/>
        </authorList>
    </citation>
    <scope>NUCLEOTIDE SEQUENCE [LARGE SCALE GENOMIC DNA]</scope>
    <source>
        <strain evidence="3">JCM 18053</strain>
    </source>
</reference>
<feature type="region of interest" description="Disordered" evidence="1">
    <location>
        <begin position="25"/>
        <end position="95"/>
    </location>
</feature>
<evidence type="ECO:0000313" key="3">
    <source>
        <dbReference type="Proteomes" id="UP001499852"/>
    </source>
</evidence>
<gene>
    <name evidence="2" type="ORF">GCM10023213_07810</name>
</gene>
<feature type="compositionally biased region" description="Basic and acidic residues" evidence="1">
    <location>
        <begin position="75"/>
        <end position="95"/>
    </location>
</feature>
<accession>A0ABP9NW33</accession>
<organism evidence="2 3">
    <name type="scientific">Prosthecobacter algae</name>
    <dbReference type="NCBI Taxonomy" id="1144682"/>
    <lineage>
        <taxon>Bacteria</taxon>
        <taxon>Pseudomonadati</taxon>
        <taxon>Verrucomicrobiota</taxon>
        <taxon>Verrucomicrobiia</taxon>
        <taxon>Verrucomicrobiales</taxon>
        <taxon>Verrucomicrobiaceae</taxon>
        <taxon>Prosthecobacter</taxon>
    </lineage>
</organism>
<evidence type="ECO:0000313" key="2">
    <source>
        <dbReference type="EMBL" id="GAA5135090.1"/>
    </source>
</evidence>
<sequence length="95" mass="10220">MTQETPIVAFNDDVLGSELEAQRKEKLPGNHFGGLGKQAGRWKGKAAGPSSGGLACGRLARSRGRYGTLPVRMGSDSRSRREGKAFPTKCRDSEK</sequence>